<protein>
    <submittedName>
        <fullName evidence="2">Adenylate/guanylate cyclase domain-containing protein</fullName>
    </submittedName>
</protein>
<reference evidence="2" key="1">
    <citation type="submission" date="2021-01" db="EMBL/GenBank/DDBJ databases">
        <title>Microvirga sp.</title>
        <authorList>
            <person name="Kim M.K."/>
        </authorList>
    </citation>
    <scope>NUCLEOTIDE SEQUENCE</scope>
    <source>
        <strain evidence="2">5420S-16</strain>
    </source>
</reference>
<dbReference type="GO" id="GO:0004016">
    <property type="term" value="F:adenylate cyclase activity"/>
    <property type="evidence" value="ECO:0007669"/>
    <property type="project" value="UniProtKB-ARBA"/>
</dbReference>
<dbReference type="EMBL" id="JAEQMY010000144">
    <property type="protein sequence ID" value="MBL0408074.1"/>
    <property type="molecule type" value="Genomic_DNA"/>
</dbReference>
<evidence type="ECO:0000313" key="3">
    <source>
        <dbReference type="Proteomes" id="UP000605848"/>
    </source>
</evidence>
<accession>A0A937D0U6</accession>
<dbReference type="Gene3D" id="3.30.70.1230">
    <property type="entry name" value="Nucleotide cyclase"/>
    <property type="match status" value="1"/>
</dbReference>
<proteinExistence type="predicted"/>
<dbReference type="CDD" id="cd07302">
    <property type="entry name" value="CHD"/>
    <property type="match status" value="1"/>
</dbReference>
<dbReference type="InterPro" id="IPR001054">
    <property type="entry name" value="A/G_cyclase"/>
</dbReference>
<dbReference type="Pfam" id="PF00211">
    <property type="entry name" value="Guanylate_cyc"/>
    <property type="match status" value="1"/>
</dbReference>
<gene>
    <name evidence="2" type="ORF">JKG68_29710</name>
</gene>
<dbReference type="PANTHER" id="PTHR43081:SF11">
    <property type="entry name" value="BLR2264 PROTEIN"/>
    <property type="match status" value="1"/>
</dbReference>
<dbReference type="InterPro" id="IPR029787">
    <property type="entry name" value="Nucleotide_cyclase"/>
</dbReference>
<evidence type="ECO:0000259" key="1">
    <source>
        <dbReference type="PROSITE" id="PS50125"/>
    </source>
</evidence>
<comment type="caution">
    <text evidence="2">The sequence shown here is derived from an EMBL/GenBank/DDBJ whole genome shotgun (WGS) entry which is preliminary data.</text>
</comment>
<dbReference type="SUPFAM" id="SSF55073">
    <property type="entry name" value="Nucleotide cyclase"/>
    <property type="match status" value="1"/>
</dbReference>
<dbReference type="RefSeq" id="WP_202065744.1">
    <property type="nucleotide sequence ID" value="NZ_JAEQMY010000144.1"/>
</dbReference>
<sequence>MLQEPQHSLGVLDLARWLAGPARIGLTPVEIVAGCCERLVAAGVPLYRVRVGQRLANPLIGAWGVIWVRGSGAEEYTVPRTILATGSYTGSPFERVVKTRTQFRRSLRDLDAAHDHPVLVELAAAGSADYLAIPIAYGDGSVQGASFTTDRMQGFSPREVAFIEELSPFLAAALEPAAMRRSAESLLRTYLGDGPATRVMAGAIRRGDWIEIEAAVLLTDLRGYTALSEQLPPDQLLDHLGRYLELVVGAVQSEGGDVLKFVGDGVLSIFPVGEGGRPEAVGGALRALEAALTRTDPVGDLHFIGCLHVGSVTYGNIGSPDRLDFTVVGPTVNLVSRLEMVAKSTSKVAVCSREVAALLPAEAASAFGTFALRGVPDVQTVFQLRGLGEHTLNPL</sequence>
<dbReference type="PANTHER" id="PTHR43081">
    <property type="entry name" value="ADENYLATE CYCLASE, TERMINAL-DIFFERENTIATION SPECIFIC-RELATED"/>
    <property type="match status" value="1"/>
</dbReference>
<evidence type="ECO:0000313" key="2">
    <source>
        <dbReference type="EMBL" id="MBL0408074.1"/>
    </source>
</evidence>
<dbReference type="GO" id="GO:0006171">
    <property type="term" value="P:cAMP biosynthetic process"/>
    <property type="evidence" value="ECO:0007669"/>
    <property type="project" value="TreeGrafter"/>
</dbReference>
<name>A0A937D0U6_9HYPH</name>
<keyword evidence="3" id="KW-1185">Reference proteome</keyword>
<dbReference type="AlphaFoldDB" id="A0A937D0U6"/>
<dbReference type="PROSITE" id="PS50125">
    <property type="entry name" value="GUANYLATE_CYCLASE_2"/>
    <property type="match status" value="1"/>
</dbReference>
<organism evidence="2 3">
    <name type="scientific">Microvirga aerilata</name>
    <dbReference type="NCBI Taxonomy" id="670292"/>
    <lineage>
        <taxon>Bacteria</taxon>
        <taxon>Pseudomonadati</taxon>
        <taxon>Pseudomonadota</taxon>
        <taxon>Alphaproteobacteria</taxon>
        <taxon>Hyphomicrobiales</taxon>
        <taxon>Methylobacteriaceae</taxon>
        <taxon>Microvirga</taxon>
    </lineage>
</organism>
<dbReference type="InterPro" id="IPR050697">
    <property type="entry name" value="Adenylyl/Guanylyl_Cyclase_3/4"/>
</dbReference>
<dbReference type="GO" id="GO:0035556">
    <property type="term" value="P:intracellular signal transduction"/>
    <property type="evidence" value="ECO:0007669"/>
    <property type="project" value="InterPro"/>
</dbReference>
<dbReference type="Proteomes" id="UP000605848">
    <property type="component" value="Unassembled WGS sequence"/>
</dbReference>
<feature type="domain" description="Guanylate cyclase" evidence="1">
    <location>
        <begin position="215"/>
        <end position="339"/>
    </location>
</feature>